<dbReference type="Proteomes" id="UP001652600">
    <property type="component" value="Chromosome 6"/>
</dbReference>
<dbReference type="PANTHER" id="PTHR36033">
    <property type="entry name" value="NUCLEIC ACID-BINDING PROTEINS SUPERFAMILY"/>
    <property type="match status" value="1"/>
</dbReference>
<dbReference type="InterPro" id="IPR035201">
    <property type="entry name" value="Cdc24_OB1"/>
</dbReference>
<gene>
    <name evidence="5" type="primary">LOC103483891</name>
</gene>
<protein>
    <submittedName>
        <fullName evidence="5">Uncharacterized protein LOC103483891 isoform X3</fullName>
    </submittedName>
</protein>
<proteinExistence type="predicted"/>
<feature type="domain" description="Cell division control protein 24 OB" evidence="3">
    <location>
        <begin position="2"/>
        <end position="66"/>
    </location>
</feature>
<evidence type="ECO:0000259" key="2">
    <source>
        <dbReference type="Pfam" id="PF17245"/>
    </source>
</evidence>
<dbReference type="InterPro" id="IPR035203">
    <property type="entry name" value="Cdc24_OB3"/>
</dbReference>
<evidence type="ECO:0000259" key="3">
    <source>
        <dbReference type="Pfam" id="PF17246"/>
    </source>
</evidence>
<dbReference type="GeneID" id="103483891"/>
<keyword evidence="4" id="KW-1185">Reference proteome</keyword>
<dbReference type="Pfam" id="PF17245">
    <property type="entry name" value="CDC24_OB2"/>
    <property type="match status" value="1"/>
</dbReference>
<accession>A0ABM3KWI7</accession>
<name>A0ABM3KWI7_CUCME</name>
<dbReference type="Pfam" id="PF17244">
    <property type="entry name" value="CDC24_OB3"/>
    <property type="match status" value="1"/>
</dbReference>
<dbReference type="PANTHER" id="PTHR36033:SF1">
    <property type="entry name" value="NUCLEIC ACID-BINDING PROTEINS SUPERFAMILY"/>
    <property type="match status" value="1"/>
</dbReference>
<feature type="domain" description="Cell division control protein 24 OB" evidence="2">
    <location>
        <begin position="71"/>
        <end position="198"/>
    </location>
</feature>
<evidence type="ECO:0000313" key="5">
    <source>
        <dbReference type="RefSeq" id="XP_050942147.1"/>
    </source>
</evidence>
<evidence type="ECO:0000259" key="1">
    <source>
        <dbReference type="Pfam" id="PF17244"/>
    </source>
</evidence>
<dbReference type="SUPFAM" id="SSF50249">
    <property type="entry name" value="Nucleic acid-binding proteins"/>
    <property type="match status" value="1"/>
</dbReference>
<dbReference type="Gene3D" id="2.40.50.140">
    <property type="entry name" value="Nucleic acid-binding proteins"/>
    <property type="match status" value="2"/>
</dbReference>
<reference evidence="5" key="1">
    <citation type="submission" date="2025-08" db="UniProtKB">
        <authorList>
            <consortium name="RefSeq"/>
        </authorList>
    </citation>
    <scope>IDENTIFICATION</scope>
    <source>
        <tissue evidence="5">Stem</tissue>
    </source>
</reference>
<dbReference type="InterPro" id="IPR035200">
    <property type="entry name" value="Cdc24_OB2"/>
</dbReference>
<organism evidence="4 5">
    <name type="scientific">Cucumis melo</name>
    <name type="common">Muskmelon</name>
    <dbReference type="NCBI Taxonomy" id="3656"/>
    <lineage>
        <taxon>Eukaryota</taxon>
        <taxon>Viridiplantae</taxon>
        <taxon>Streptophyta</taxon>
        <taxon>Embryophyta</taxon>
        <taxon>Tracheophyta</taxon>
        <taxon>Spermatophyta</taxon>
        <taxon>Magnoliopsida</taxon>
        <taxon>eudicotyledons</taxon>
        <taxon>Gunneridae</taxon>
        <taxon>Pentapetalae</taxon>
        <taxon>rosids</taxon>
        <taxon>fabids</taxon>
        <taxon>Cucurbitales</taxon>
        <taxon>Cucurbitaceae</taxon>
        <taxon>Benincaseae</taxon>
        <taxon>Cucumis</taxon>
    </lineage>
</organism>
<evidence type="ECO:0000313" key="4">
    <source>
        <dbReference type="Proteomes" id="UP001652600"/>
    </source>
</evidence>
<dbReference type="RefSeq" id="XP_050942147.1">
    <property type="nucleotide sequence ID" value="XM_051086190.1"/>
</dbReference>
<sequence>MAWYEQHRVGAPKKIPECINQLKKKNRRKKLPKTVTIDSIYEKNFLSLSSVLEAVILDEFILPGTNIHMLTLGDFWSSNTIDLYLHRRFYDLVDGILKKGRQIFVTGCYLRAASGGSGYPRLLPTEYLVILLDEEEDDDVMLLGAQFCSDTFSSVSLDSVNEGTTYSLYARIESIGPLEIHEKINGLRMIQIILVDNDGFKLKFLLWGEQVLLANLLSSQLNSVGSVLALDRPYVATVNENGVGTSEELCLEYGSATQLYLVPCIQHEEQVCVLTQNINQASRTVSMSYPTQGPQVSQVSLPCDSHGAIDFGNYPFRSFVIDLQDKMTGISLYGNVLDIANERNTTEAGFSMRIEDNTGEILAKLRFERSWSFGRVSVGHTVFISGLTCTKNKNRLEALWIENHVGASFVNLSCLPALLTSSCLHKLSRLSDLTSNTHGTKVCRVRLDQVSHCHVSTKFLHAICGHFVEETPARIECSFCCCECKSELVRTFDLKITLADDSAKIFAWCMGQTAAELLQISPDEFCELPEEEQVMYPSSLENENFVVAIVNCRRQSRKYGNNVNFANDPLSWEITRALKCE</sequence>
<feature type="domain" description="Cell division control protein 24 OB" evidence="1">
    <location>
        <begin position="322"/>
        <end position="540"/>
    </location>
</feature>
<dbReference type="Pfam" id="PF17246">
    <property type="entry name" value="CDC24_OB1"/>
    <property type="match status" value="1"/>
</dbReference>
<dbReference type="InterPro" id="IPR012340">
    <property type="entry name" value="NA-bd_OB-fold"/>
</dbReference>